<evidence type="ECO:0000313" key="4">
    <source>
        <dbReference type="EMBL" id="MBJ6123738.1"/>
    </source>
</evidence>
<feature type="DNA-binding region" description="H-T-H motif" evidence="2">
    <location>
        <begin position="41"/>
        <end position="60"/>
    </location>
</feature>
<keyword evidence="1 2" id="KW-0238">DNA-binding</keyword>
<dbReference type="InterPro" id="IPR009057">
    <property type="entry name" value="Homeodomain-like_sf"/>
</dbReference>
<gene>
    <name evidence="4" type="ORF">JAO74_18360</name>
</gene>
<proteinExistence type="predicted"/>
<name>A0ABS0XVG5_9SPHN</name>
<dbReference type="InterPro" id="IPR001647">
    <property type="entry name" value="HTH_TetR"/>
</dbReference>
<dbReference type="PROSITE" id="PS50977">
    <property type="entry name" value="HTH_TETR_2"/>
    <property type="match status" value="1"/>
</dbReference>
<reference evidence="5" key="1">
    <citation type="submission" date="2020-12" db="EMBL/GenBank/DDBJ databases">
        <title>Hymenobacter sp.</title>
        <authorList>
            <person name="Kim M.K."/>
        </authorList>
    </citation>
    <scope>NUCLEOTIDE SEQUENCE [LARGE SCALE GENOMIC DNA]</scope>
    <source>
        <strain evidence="5">BT553</strain>
    </source>
</reference>
<evidence type="ECO:0000313" key="5">
    <source>
        <dbReference type="Proteomes" id="UP000640426"/>
    </source>
</evidence>
<sequence>MASSSRRWTGRTQEDRRAERRELLIVSATRLYGSLGFRNTGVRAVCRDAGLTERYFYESFANSEALLLAAFDRVVSALRDQIMRADASDEPRDDRVRRLLRAYFGALAANPTAARVFLVEIVGVDAEIDRAFEASLFALSEPFVTVFDPEHRGPLSTDLLLRRGVSGGLLHIALAWGAEGYARPIEQVIETALVLCRLAGLADDTDQS</sequence>
<dbReference type="SUPFAM" id="SSF46689">
    <property type="entry name" value="Homeodomain-like"/>
    <property type="match status" value="1"/>
</dbReference>
<dbReference type="InterPro" id="IPR050109">
    <property type="entry name" value="HTH-type_TetR-like_transc_reg"/>
</dbReference>
<dbReference type="Gene3D" id="1.10.357.10">
    <property type="entry name" value="Tetracycline Repressor, domain 2"/>
    <property type="match status" value="1"/>
</dbReference>
<protein>
    <submittedName>
        <fullName evidence="4">TetR/AcrR family transcriptional regulator</fullName>
    </submittedName>
</protein>
<dbReference type="Proteomes" id="UP000640426">
    <property type="component" value="Unassembled WGS sequence"/>
</dbReference>
<evidence type="ECO:0000256" key="1">
    <source>
        <dbReference type="ARBA" id="ARBA00023125"/>
    </source>
</evidence>
<accession>A0ABS0XVG5</accession>
<dbReference type="EMBL" id="JAELXS010000022">
    <property type="protein sequence ID" value="MBJ6123738.1"/>
    <property type="molecule type" value="Genomic_DNA"/>
</dbReference>
<feature type="domain" description="HTH tetR-type" evidence="3">
    <location>
        <begin position="18"/>
        <end position="78"/>
    </location>
</feature>
<dbReference type="RefSeq" id="WP_199041781.1">
    <property type="nucleotide sequence ID" value="NZ_JAELXS010000022.1"/>
</dbReference>
<dbReference type="PANTHER" id="PTHR30055:SF226">
    <property type="entry name" value="HTH-TYPE TRANSCRIPTIONAL REGULATOR PKSA"/>
    <property type="match status" value="1"/>
</dbReference>
<dbReference type="PANTHER" id="PTHR30055">
    <property type="entry name" value="HTH-TYPE TRANSCRIPTIONAL REGULATOR RUTR"/>
    <property type="match status" value="1"/>
</dbReference>
<dbReference type="Pfam" id="PF00440">
    <property type="entry name" value="TetR_N"/>
    <property type="match status" value="1"/>
</dbReference>
<evidence type="ECO:0000256" key="2">
    <source>
        <dbReference type="PROSITE-ProRule" id="PRU00335"/>
    </source>
</evidence>
<comment type="caution">
    <text evidence="4">The sequence shown here is derived from an EMBL/GenBank/DDBJ whole genome shotgun (WGS) entry which is preliminary data.</text>
</comment>
<evidence type="ECO:0000259" key="3">
    <source>
        <dbReference type="PROSITE" id="PS50977"/>
    </source>
</evidence>
<keyword evidence="5" id="KW-1185">Reference proteome</keyword>
<organism evidence="4 5">
    <name type="scientific">Sphingomonas mollis</name>
    <dbReference type="NCBI Taxonomy" id="2795726"/>
    <lineage>
        <taxon>Bacteria</taxon>
        <taxon>Pseudomonadati</taxon>
        <taxon>Pseudomonadota</taxon>
        <taxon>Alphaproteobacteria</taxon>
        <taxon>Sphingomonadales</taxon>
        <taxon>Sphingomonadaceae</taxon>
        <taxon>Sphingomonas</taxon>
    </lineage>
</organism>